<dbReference type="AlphaFoldDB" id="A0AAV0W428"/>
<sequence>MAGFGIADRNANDEVTKFQLGRYVSCNEAIWRLFSFPIHECHPTVVHLAVHLENGQRVYFTEANAAQRAE</sequence>
<name>A0AAV0W428_9HEMI</name>
<dbReference type="Proteomes" id="UP001160148">
    <property type="component" value="Unassembled WGS sequence"/>
</dbReference>
<evidence type="ECO:0000313" key="2">
    <source>
        <dbReference type="Proteomes" id="UP001160148"/>
    </source>
</evidence>
<reference evidence="1 2" key="1">
    <citation type="submission" date="2023-01" db="EMBL/GenBank/DDBJ databases">
        <authorList>
            <person name="Whitehead M."/>
        </authorList>
    </citation>
    <scope>NUCLEOTIDE SEQUENCE [LARGE SCALE GENOMIC DNA]</scope>
</reference>
<comment type="caution">
    <text evidence="1">The sequence shown here is derived from an EMBL/GenBank/DDBJ whole genome shotgun (WGS) entry which is preliminary data.</text>
</comment>
<evidence type="ECO:0000313" key="1">
    <source>
        <dbReference type="EMBL" id="CAI6350600.1"/>
    </source>
</evidence>
<organism evidence="1 2">
    <name type="scientific">Macrosiphum euphorbiae</name>
    <name type="common">potato aphid</name>
    <dbReference type="NCBI Taxonomy" id="13131"/>
    <lineage>
        <taxon>Eukaryota</taxon>
        <taxon>Metazoa</taxon>
        <taxon>Ecdysozoa</taxon>
        <taxon>Arthropoda</taxon>
        <taxon>Hexapoda</taxon>
        <taxon>Insecta</taxon>
        <taxon>Pterygota</taxon>
        <taxon>Neoptera</taxon>
        <taxon>Paraneoptera</taxon>
        <taxon>Hemiptera</taxon>
        <taxon>Sternorrhyncha</taxon>
        <taxon>Aphidomorpha</taxon>
        <taxon>Aphidoidea</taxon>
        <taxon>Aphididae</taxon>
        <taxon>Macrosiphini</taxon>
        <taxon>Macrosiphum</taxon>
    </lineage>
</organism>
<keyword evidence="2" id="KW-1185">Reference proteome</keyword>
<dbReference type="EMBL" id="CARXXK010000001">
    <property type="protein sequence ID" value="CAI6350600.1"/>
    <property type="molecule type" value="Genomic_DNA"/>
</dbReference>
<proteinExistence type="predicted"/>
<accession>A0AAV0W428</accession>
<protein>
    <submittedName>
        <fullName evidence="1">Uncharacterized protein</fullName>
    </submittedName>
</protein>
<gene>
    <name evidence="1" type="ORF">MEUPH1_LOCUS7041</name>
</gene>